<reference evidence="2 3" key="1">
    <citation type="submission" date="2023-07" db="EMBL/GenBank/DDBJ databases">
        <title>Comparative genomics of wheat-associated soil bacteria to identify genetic determinants of phenazine resistance.</title>
        <authorList>
            <person name="Mouncey N."/>
        </authorList>
    </citation>
    <scope>NUCLEOTIDE SEQUENCE [LARGE SCALE GENOMIC DNA]</scope>
    <source>
        <strain evidence="2 3">V2I4</strain>
    </source>
</reference>
<feature type="region of interest" description="Disordered" evidence="1">
    <location>
        <begin position="1"/>
        <end position="24"/>
    </location>
</feature>
<dbReference type="EMBL" id="JAUSZI010000002">
    <property type="protein sequence ID" value="MDQ1028086.1"/>
    <property type="molecule type" value="Genomic_DNA"/>
</dbReference>
<feature type="compositionally biased region" description="Polar residues" evidence="1">
    <location>
        <begin position="449"/>
        <end position="466"/>
    </location>
</feature>
<comment type="caution">
    <text evidence="2">The sequence shown here is derived from an EMBL/GenBank/DDBJ whole genome shotgun (WGS) entry which is preliminary data.</text>
</comment>
<accession>A0ABU0SX04</accession>
<protein>
    <submittedName>
        <fullName evidence="2">Uncharacterized protein</fullName>
    </submittedName>
</protein>
<sequence>MMGALVFASSTVSPSTPPRAALPVDDLGDVRDGRAQHLDGAAGHVPGLSAAGAVAQGADDGALGCHRPVLAQGAVGLPYRRTEGDLTGGGVQGDVPVVRGGRGERRDCFPIGPAGPAVVLGGLQQHRRGVTDHGGVGEAQPLPGQTGGLAERLVVHGLGVYGRGGAAEAERLRGADGRGGGVEGLVGQRFGDPAAQPAGLLSAGAGEGVPAGDVQDDLAGPVQAAGAVPVDLALGPAVLGPRLPDQRRLPRVHADAVDPAVQLHPDRAVRHGGAEPEQHAVAGPRGLGEAHHVLALGEVGGPVGDGITALLDHEMPQLAGHDGQFVLGREDRGLLALGARGGDLGAHRQEDRLLLRRGEPERDLRTGRGGREQRDAHQIQERQVVLLRHPVEPVDDLVGHVGDRLHQGDARVGDVVVGPLRGALLDVALGVVDELLEAAVVEVRGGQGHQRSLSGAGSGSSWEGMT</sequence>
<evidence type="ECO:0000256" key="1">
    <source>
        <dbReference type="SAM" id="MobiDB-lite"/>
    </source>
</evidence>
<evidence type="ECO:0000313" key="2">
    <source>
        <dbReference type="EMBL" id="MDQ1028086.1"/>
    </source>
</evidence>
<proteinExistence type="predicted"/>
<dbReference type="Proteomes" id="UP001230328">
    <property type="component" value="Unassembled WGS sequence"/>
</dbReference>
<evidence type="ECO:0000313" key="3">
    <source>
        <dbReference type="Proteomes" id="UP001230328"/>
    </source>
</evidence>
<organism evidence="2 3">
    <name type="scientific">Streptomyces umbrinus</name>
    <dbReference type="NCBI Taxonomy" id="67370"/>
    <lineage>
        <taxon>Bacteria</taxon>
        <taxon>Bacillati</taxon>
        <taxon>Actinomycetota</taxon>
        <taxon>Actinomycetes</taxon>
        <taxon>Kitasatosporales</taxon>
        <taxon>Streptomycetaceae</taxon>
        <taxon>Streptomyces</taxon>
        <taxon>Streptomyces phaeochromogenes group</taxon>
    </lineage>
</organism>
<name>A0ABU0SX04_9ACTN</name>
<gene>
    <name evidence="2" type="ORF">QF035_005668</name>
</gene>
<keyword evidence="3" id="KW-1185">Reference proteome</keyword>
<feature type="region of interest" description="Disordered" evidence="1">
    <location>
        <begin position="446"/>
        <end position="466"/>
    </location>
</feature>